<proteinExistence type="predicted"/>
<dbReference type="Pfam" id="PF00930">
    <property type="entry name" value="DPPIV_N"/>
    <property type="match status" value="1"/>
</dbReference>
<evidence type="ECO:0000313" key="4">
    <source>
        <dbReference type="EMBL" id="WND02692.1"/>
    </source>
</evidence>
<dbReference type="PANTHER" id="PTHR11731">
    <property type="entry name" value="PROTEASE FAMILY S9B,C DIPEPTIDYL-PEPTIDASE IV-RELATED"/>
    <property type="match status" value="1"/>
</dbReference>
<feature type="signal peptide" evidence="1">
    <location>
        <begin position="1"/>
        <end position="20"/>
    </location>
</feature>
<sequence length="792" mass="90274">MKKVILISSLIACSFLSSEAQTTDKKITLKKVMSDPDWMGRPAQNWRWHYKSDKIIYSQKRLNSPIRDSFVDGIDAGDTPNQVDAHSLHTLSNRAVWNADKSKLIYLSNGNIFMRAVATGKLKQLTFTSESKTGLQFLSTGKIVFRSGWTYYSLNPDNFQLAELANLKIGKPPKSIKDPKSYVAKEQHKLIEYVAKKHAEKKAAKAHRDALKEAAPASLPDSIYLGKEVTIRWSSLSPTGDKMIVATREKGDAYNKKDVMPNYITGDASVEAVKARVRVGTTTPPKEKLWLLDLKSSTKLQLSIKDLDGFDEDVLASVKQENMQRDGKSYTSQNAPRNIVFWRALWSPNGADVAVMMEAHDNKDRWIATVDLSTAKFKQEHRLHDDAWINYHHNQMGWLPSSDQFFYQSEEDGYAHIYLKKPGQKTIQLTKGSYVADRITVTKKGDYLYYRANKEHPGVFEIYRVALASGKHEQLTSLGGLIDYRLSPDESSLLLEHSKTIMPPELFVQSAHSNSKAVQISAFTSEEFKSYSWQTPEIVEVKSDHHDRPIYARVYRPVAQHDAIKKRAVMFIHGAGYLQNAHKGWSGYFREFMFHQMLIQKGYVVMDMDWRASKGYGRDWRTAIYRQMGTPEVEDIRSGINFMIENENVDPKRIGGYGGSYGGFLTLMAMFKEPDLFAAGSALRLVSDWTSYNHGYTSNILNTPQVDPIAFERSSPIYFAEGLQKPLLLNAPMVDSNVFFQDTVRLVQRLIELEKTDNFETAIFPVENHGFTEPSSWLDEYRRIFKLFENNL</sequence>
<dbReference type="InterPro" id="IPR002469">
    <property type="entry name" value="Peptidase_S9B_N"/>
</dbReference>
<dbReference type="PANTHER" id="PTHR11731:SF193">
    <property type="entry name" value="DIPEPTIDYL PEPTIDASE 9"/>
    <property type="match status" value="1"/>
</dbReference>
<dbReference type="GO" id="GO:0008239">
    <property type="term" value="F:dipeptidyl-peptidase activity"/>
    <property type="evidence" value="ECO:0007669"/>
    <property type="project" value="TreeGrafter"/>
</dbReference>
<keyword evidence="5" id="KW-1185">Reference proteome</keyword>
<dbReference type="Pfam" id="PF00326">
    <property type="entry name" value="Peptidase_S9"/>
    <property type="match status" value="1"/>
</dbReference>
<dbReference type="GO" id="GO:0006508">
    <property type="term" value="P:proteolysis"/>
    <property type="evidence" value="ECO:0007669"/>
    <property type="project" value="InterPro"/>
</dbReference>
<name>A0AA52H9N0_9PROT</name>
<feature type="domain" description="Peptidase S9 prolyl oligopeptidase catalytic" evidence="2">
    <location>
        <begin position="596"/>
        <end position="791"/>
    </location>
</feature>
<keyword evidence="1" id="KW-0732">Signal</keyword>
<protein>
    <submittedName>
        <fullName evidence="4">Prolyl oligopeptidase family serine peptidase</fullName>
    </submittedName>
</protein>
<accession>A0AA52H9N0</accession>
<evidence type="ECO:0000259" key="3">
    <source>
        <dbReference type="Pfam" id="PF00930"/>
    </source>
</evidence>
<dbReference type="GO" id="GO:0008236">
    <property type="term" value="F:serine-type peptidase activity"/>
    <property type="evidence" value="ECO:0007669"/>
    <property type="project" value="InterPro"/>
</dbReference>
<dbReference type="Proteomes" id="UP001268683">
    <property type="component" value="Chromosome"/>
</dbReference>
<dbReference type="InterPro" id="IPR011042">
    <property type="entry name" value="6-blade_b-propeller_TolB-like"/>
</dbReference>
<dbReference type="Gene3D" id="3.40.50.1820">
    <property type="entry name" value="alpha/beta hydrolase"/>
    <property type="match status" value="1"/>
</dbReference>
<evidence type="ECO:0000256" key="1">
    <source>
        <dbReference type="SAM" id="SignalP"/>
    </source>
</evidence>
<feature type="chain" id="PRO_5041452147" evidence="1">
    <location>
        <begin position="21"/>
        <end position="792"/>
    </location>
</feature>
<dbReference type="InterPro" id="IPR050278">
    <property type="entry name" value="Serine_Prot_S9B/DPPIV"/>
</dbReference>
<dbReference type="EMBL" id="CP123872">
    <property type="protein sequence ID" value="WND02692.1"/>
    <property type="molecule type" value="Genomic_DNA"/>
</dbReference>
<dbReference type="SUPFAM" id="SSF53474">
    <property type="entry name" value="alpha/beta-Hydrolases"/>
    <property type="match status" value="1"/>
</dbReference>
<evidence type="ECO:0000313" key="5">
    <source>
        <dbReference type="Proteomes" id="UP001268683"/>
    </source>
</evidence>
<gene>
    <name evidence="4" type="ORF">QGN29_14155</name>
</gene>
<evidence type="ECO:0000259" key="2">
    <source>
        <dbReference type="Pfam" id="PF00326"/>
    </source>
</evidence>
<dbReference type="InterPro" id="IPR001375">
    <property type="entry name" value="Peptidase_S9_cat"/>
</dbReference>
<dbReference type="Gene3D" id="2.120.10.30">
    <property type="entry name" value="TolB, C-terminal domain"/>
    <property type="match status" value="1"/>
</dbReference>
<dbReference type="Gene3D" id="2.140.10.30">
    <property type="entry name" value="Dipeptidylpeptidase IV, N-terminal domain"/>
    <property type="match status" value="1"/>
</dbReference>
<organism evidence="4 5">
    <name type="scientific">Temperatibacter marinus</name>
    <dbReference type="NCBI Taxonomy" id="1456591"/>
    <lineage>
        <taxon>Bacteria</taxon>
        <taxon>Pseudomonadati</taxon>
        <taxon>Pseudomonadota</taxon>
        <taxon>Alphaproteobacteria</taxon>
        <taxon>Kordiimonadales</taxon>
        <taxon>Temperatibacteraceae</taxon>
        <taxon>Temperatibacter</taxon>
    </lineage>
</organism>
<dbReference type="SUPFAM" id="SSF82171">
    <property type="entry name" value="DPP6 N-terminal domain-like"/>
    <property type="match status" value="1"/>
</dbReference>
<dbReference type="AlphaFoldDB" id="A0AA52H9N0"/>
<reference evidence="4" key="1">
    <citation type="submission" date="2023-04" db="EMBL/GenBank/DDBJ databases">
        <title>Complete genome sequence of Temperatibacter marinus.</title>
        <authorList>
            <person name="Rong J.-C."/>
            <person name="Yi M.-L."/>
            <person name="Zhao Q."/>
        </authorList>
    </citation>
    <scope>NUCLEOTIDE SEQUENCE</scope>
    <source>
        <strain evidence="4">NBRC 110045</strain>
    </source>
</reference>
<dbReference type="RefSeq" id="WP_310798528.1">
    <property type="nucleotide sequence ID" value="NZ_CP123872.1"/>
</dbReference>
<dbReference type="KEGG" id="tmk:QGN29_14155"/>
<feature type="domain" description="Dipeptidylpeptidase IV N-terminal" evidence="3">
    <location>
        <begin position="335"/>
        <end position="503"/>
    </location>
</feature>
<dbReference type="InterPro" id="IPR029058">
    <property type="entry name" value="AB_hydrolase_fold"/>
</dbReference>